<gene>
    <name evidence="2" type="ORF">ACK4CT_17770</name>
</gene>
<feature type="region of interest" description="Disordered" evidence="1">
    <location>
        <begin position="1"/>
        <end position="37"/>
    </location>
</feature>
<feature type="compositionally biased region" description="Basic and acidic residues" evidence="1">
    <location>
        <begin position="1"/>
        <end position="15"/>
    </location>
</feature>
<comment type="caution">
    <text evidence="2">The sequence shown here is derived from an EMBL/GenBank/DDBJ whole genome shotgun (WGS) entry which is preliminary data.</text>
</comment>
<keyword evidence="3" id="KW-1185">Reference proteome</keyword>
<dbReference type="EMBL" id="JBKBDD010000006">
    <property type="protein sequence ID" value="MFN6545036.1"/>
    <property type="molecule type" value="Genomic_DNA"/>
</dbReference>
<evidence type="ECO:0000313" key="3">
    <source>
        <dbReference type="Proteomes" id="UP001635816"/>
    </source>
</evidence>
<organism evidence="2 3">
    <name type="scientific">Mycolicibacterium nivoides</name>
    <dbReference type="NCBI Taxonomy" id="2487344"/>
    <lineage>
        <taxon>Bacteria</taxon>
        <taxon>Bacillati</taxon>
        <taxon>Actinomycetota</taxon>
        <taxon>Actinomycetes</taxon>
        <taxon>Mycobacteriales</taxon>
        <taxon>Mycobacteriaceae</taxon>
        <taxon>Mycolicibacterium</taxon>
    </lineage>
</organism>
<proteinExistence type="predicted"/>
<dbReference type="Proteomes" id="UP001635816">
    <property type="component" value="Unassembled WGS sequence"/>
</dbReference>
<evidence type="ECO:0000313" key="2">
    <source>
        <dbReference type="EMBL" id="MFN6545036.1"/>
    </source>
</evidence>
<dbReference type="RefSeq" id="WP_409543865.1">
    <property type="nucleotide sequence ID" value="NZ_JBKBDD010000006.1"/>
</dbReference>
<accession>A0ABW9LEI7</accession>
<sequence>MPRDPEELTETERAQQRAARSASEDLRAAVDSGDSDEKRAAFGQLLQTLGNMDPQSTRDKLHIPDDAGEYRDGLVAILQRIPPNWGRWISCSKGWYPIIIALDQALAAIDPDYELHQAKEKLGGLRYYFRTRIEGAREQMNALIRAAEEQAAATCELCGEPGVRHSNGRGWLMTLCAACATERGYGRIGELVNDLGPDHRGVWRVTDYAGDESIWDLTNGEVSIIDGERYRDATVLALPSVLRSWRIRLTDGNELASELIAAIERIR</sequence>
<reference evidence="2 3" key="1">
    <citation type="submission" date="2024-12" db="EMBL/GenBank/DDBJ databases">
        <title>The coexistence of Mycolicibacterium septicum and Mycolicibacterium nivoides in clinical samples.</title>
        <authorList>
            <person name="Wang C."/>
            <person name="Feng Y."/>
            <person name="Zong Z."/>
        </authorList>
    </citation>
    <scope>NUCLEOTIDE SEQUENCE [LARGE SCALE GENOMIC DNA]</scope>
    <source>
        <strain evidence="2 3">120309</strain>
    </source>
</reference>
<name>A0ABW9LEI7_9MYCO</name>
<evidence type="ECO:0000256" key="1">
    <source>
        <dbReference type="SAM" id="MobiDB-lite"/>
    </source>
</evidence>
<protein>
    <submittedName>
        <fullName evidence="2">Uncharacterized protein</fullName>
    </submittedName>
</protein>